<evidence type="ECO:0000313" key="2">
    <source>
        <dbReference type="Proteomes" id="UP000061457"/>
    </source>
</evidence>
<protein>
    <submittedName>
        <fullName evidence="1">Uncharacterized protein</fullName>
    </submittedName>
</protein>
<reference evidence="1 2" key="1">
    <citation type="submission" date="2015-11" db="EMBL/GenBank/DDBJ databases">
        <authorList>
            <person name="Zhang Y."/>
            <person name="Guo Z."/>
        </authorList>
    </citation>
    <scope>NUCLEOTIDE SEQUENCE [LARGE SCALE GENOMIC DNA]</scope>
    <source>
        <strain evidence="1 2">KCTC 12086</strain>
    </source>
</reference>
<dbReference type="EMBL" id="CP013187">
    <property type="protein sequence ID" value="ALO41594.1"/>
    <property type="molecule type" value="Genomic_DNA"/>
</dbReference>
<name>A0A0S2JZH3_9GAMM</name>
<accession>A0A0S2JZH3</accession>
<dbReference type="PATRIC" id="fig|161398.10.peg.1098"/>
<organism evidence="1 2">
    <name type="scientific">Pseudoalteromonas phenolica</name>
    <dbReference type="NCBI Taxonomy" id="161398"/>
    <lineage>
        <taxon>Bacteria</taxon>
        <taxon>Pseudomonadati</taxon>
        <taxon>Pseudomonadota</taxon>
        <taxon>Gammaproteobacteria</taxon>
        <taxon>Alteromonadales</taxon>
        <taxon>Pseudoalteromonadaceae</taxon>
        <taxon>Pseudoalteromonas</taxon>
    </lineage>
</organism>
<proteinExistence type="predicted"/>
<keyword evidence="2" id="KW-1185">Reference proteome</keyword>
<sequence length="32" mass="3936">MKLFELLILLWLLFLTLYMFVPSFKLMVDMLL</sequence>
<dbReference type="AlphaFoldDB" id="A0A0S2JZH3"/>
<dbReference type="Proteomes" id="UP000061457">
    <property type="component" value="Chromosome I"/>
</dbReference>
<evidence type="ECO:0000313" key="1">
    <source>
        <dbReference type="EMBL" id="ALO41594.1"/>
    </source>
</evidence>
<dbReference type="KEGG" id="pphe:PP2015_1078"/>
<gene>
    <name evidence="1" type="ORF">PP2015_1078</name>
</gene>